<accession>A0A2P2QVD2</accession>
<protein>
    <submittedName>
        <fullName evidence="1">Uncharacterized protein</fullName>
    </submittedName>
</protein>
<proteinExistence type="predicted"/>
<dbReference type="EMBL" id="GGEC01090469">
    <property type="protein sequence ID" value="MBX70953.1"/>
    <property type="molecule type" value="Transcribed_RNA"/>
</dbReference>
<reference evidence="1" key="1">
    <citation type="submission" date="2018-02" db="EMBL/GenBank/DDBJ databases">
        <title>Rhizophora mucronata_Transcriptome.</title>
        <authorList>
            <person name="Meera S.P."/>
            <person name="Sreeshan A."/>
            <person name="Augustine A."/>
        </authorList>
    </citation>
    <scope>NUCLEOTIDE SEQUENCE</scope>
    <source>
        <tissue evidence="1">Leaf</tissue>
    </source>
</reference>
<sequence length="43" mass="5240">MSWCSKQIGIHFKSSMKNSWYQGYKALHINTRSFTLKNDWRFL</sequence>
<name>A0A2P2QVD2_RHIMU</name>
<evidence type="ECO:0000313" key="1">
    <source>
        <dbReference type="EMBL" id="MBX70953.1"/>
    </source>
</evidence>
<dbReference type="AlphaFoldDB" id="A0A2P2QVD2"/>
<organism evidence="1">
    <name type="scientific">Rhizophora mucronata</name>
    <name type="common">Asiatic mangrove</name>
    <dbReference type="NCBI Taxonomy" id="61149"/>
    <lineage>
        <taxon>Eukaryota</taxon>
        <taxon>Viridiplantae</taxon>
        <taxon>Streptophyta</taxon>
        <taxon>Embryophyta</taxon>
        <taxon>Tracheophyta</taxon>
        <taxon>Spermatophyta</taxon>
        <taxon>Magnoliopsida</taxon>
        <taxon>eudicotyledons</taxon>
        <taxon>Gunneridae</taxon>
        <taxon>Pentapetalae</taxon>
        <taxon>rosids</taxon>
        <taxon>fabids</taxon>
        <taxon>Malpighiales</taxon>
        <taxon>Rhizophoraceae</taxon>
        <taxon>Rhizophora</taxon>
    </lineage>
</organism>